<feature type="compositionally biased region" description="Basic residues" evidence="1">
    <location>
        <begin position="74"/>
        <end position="83"/>
    </location>
</feature>
<protein>
    <submittedName>
        <fullName evidence="2">Uncharacterized protein</fullName>
    </submittedName>
</protein>
<gene>
    <name evidence="2" type="ORF">AVDCRST_MAG20-816</name>
</gene>
<dbReference type="EMBL" id="CADCSY010000035">
    <property type="protein sequence ID" value="CAA9222782.1"/>
    <property type="molecule type" value="Genomic_DNA"/>
</dbReference>
<feature type="compositionally biased region" description="Basic residues" evidence="1">
    <location>
        <begin position="155"/>
        <end position="174"/>
    </location>
</feature>
<feature type="non-terminal residue" evidence="2">
    <location>
        <position position="424"/>
    </location>
</feature>
<feature type="compositionally biased region" description="Basic and acidic residues" evidence="1">
    <location>
        <begin position="264"/>
        <end position="278"/>
    </location>
</feature>
<dbReference type="AlphaFoldDB" id="A0A6J4HFA1"/>
<feature type="compositionally biased region" description="Low complexity" evidence="1">
    <location>
        <begin position="343"/>
        <end position="352"/>
    </location>
</feature>
<feature type="compositionally biased region" description="Basic residues" evidence="1">
    <location>
        <begin position="251"/>
        <end position="263"/>
    </location>
</feature>
<name>A0A6J4HFA1_9ACTN</name>
<reference evidence="2" key="1">
    <citation type="submission" date="2020-02" db="EMBL/GenBank/DDBJ databases">
        <authorList>
            <person name="Meier V. D."/>
        </authorList>
    </citation>
    <scope>NUCLEOTIDE SEQUENCE</scope>
    <source>
        <strain evidence="2">AVDCRST_MAG20</strain>
    </source>
</reference>
<feature type="compositionally biased region" description="Basic residues" evidence="1">
    <location>
        <begin position="371"/>
        <end position="383"/>
    </location>
</feature>
<feature type="compositionally biased region" description="Basic and acidic residues" evidence="1">
    <location>
        <begin position="384"/>
        <end position="393"/>
    </location>
</feature>
<evidence type="ECO:0000313" key="2">
    <source>
        <dbReference type="EMBL" id="CAA9222782.1"/>
    </source>
</evidence>
<sequence length="424" mass="48472">DGGRSRVTAVGEARPAPTSRPGLRRPLPRDVDHQHGRRHPARSAAVAGGIADLLPVAHQHRHRRPVPAVGDLRPHRRGARRQARPAADDPHHPGLAGTGHGRARGTGVDGPRGDLAALRRGVPHHRRGDPRRPVDRRVRPHPGPRRGPGSCERAHRQRRDRHERLRGRTHRRSRLQPGAVAPVPHRRRQLPRVAPAPPVPATRAAERPPRPPPGAWAAEPPIRSPRGPRVAAPPPDPRPLHRRAGPLLLRRLSRPQPARRLRHDRAGRIRPHLRDRARSRSRRRSRRRAGRSSGRACRRYPSHPLRGRPRPRRDPGRDRHGHRSPARRRPLVPQRRRRRRAAPRCPQHAAAPHPEPPARAGQRDLQDLHPRDHHRRGPRRRGRRNCDERPRCPRDRRHHRGRRRRRHRAGAATRPEGRSGHRRL</sequence>
<feature type="compositionally biased region" description="Basic residues" evidence="1">
    <location>
        <begin position="394"/>
        <end position="409"/>
    </location>
</feature>
<feature type="compositionally biased region" description="Basic and acidic residues" evidence="1">
    <location>
        <begin position="361"/>
        <end position="370"/>
    </location>
</feature>
<feature type="compositionally biased region" description="Low complexity" evidence="1">
    <location>
        <begin position="215"/>
        <end position="230"/>
    </location>
</feature>
<feature type="compositionally biased region" description="Basic residues" evidence="1">
    <location>
        <begin position="279"/>
        <end position="311"/>
    </location>
</feature>
<organism evidence="2">
    <name type="scientific">uncultured Acidimicrobiales bacterium</name>
    <dbReference type="NCBI Taxonomy" id="310071"/>
    <lineage>
        <taxon>Bacteria</taxon>
        <taxon>Bacillati</taxon>
        <taxon>Actinomycetota</taxon>
        <taxon>Acidimicrobiia</taxon>
        <taxon>Acidimicrobiales</taxon>
        <taxon>environmental samples</taxon>
    </lineage>
</organism>
<feature type="compositionally biased region" description="Basic residues" evidence="1">
    <location>
        <begin position="319"/>
        <end position="342"/>
    </location>
</feature>
<feature type="compositionally biased region" description="Basic and acidic residues" evidence="1">
    <location>
        <begin position="415"/>
        <end position="424"/>
    </location>
</feature>
<accession>A0A6J4HFA1</accession>
<proteinExistence type="predicted"/>
<feature type="region of interest" description="Disordered" evidence="1">
    <location>
        <begin position="1"/>
        <end position="424"/>
    </location>
</feature>
<feature type="non-terminal residue" evidence="2">
    <location>
        <position position="1"/>
    </location>
</feature>
<evidence type="ECO:0000256" key="1">
    <source>
        <dbReference type="SAM" id="MobiDB-lite"/>
    </source>
</evidence>